<evidence type="ECO:0000313" key="3">
    <source>
        <dbReference type="EMBL" id="PVH96106.1"/>
    </source>
</evidence>
<feature type="transmembrane region" description="Helical" evidence="2">
    <location>
        <begin position="147"/>
        <end position="168"/>
    </location>
</feature>
<keyword evidence="2" id="KW-0812">Transmembrane</keyword>
<dbReference type="AlphaFoldDB" id="A0A2V1DD83"/>
<sequence length="226" mass="26019">MPSYSSLNSKISNAPLWQYRKWILRILWVLQTLLVILRIVSMIFVLIVLLVLLLLEPGFSVIVGLVLGIDLILSFYTVFILWKQFTNKKYNPGKALQREALKSIFATYLWLSPVIHNPGEFLTPPKETSGTTTNQEEVQKTIAQIKLWMLIVGISVAVSFYSALWLVYMEWKEDKKGKESDGDIELQDEPEYQIRLVDRMSIDEDEGSSGDFIDEDEASHGQKRKF</sequence>
<dbReference type="Proteomes" id="UP000244855">
    <property type="component" value="Unassembled WGS sequence"/>
</dbReference>
<accession>A0A2V1DD83</accession>
<evidence type="ECO:0000313" key="4">
    <source>
        <dbReference type="Proteomes" id="UP000244855"/>
    </source>
</evidence>
<keyword evidence="2" id="KW-1133">Transmembrane helix</keyword>
<feature type="region of interest" description="Disordered" evidence="1">
    <location>
        <begin position="204"/>
        <end position="226"/>
    </location>
</feature>
<dbReference type="OrthoDB" id="10532269at2759"/>
<protein>
    <submittedName>
        <fullName evidence="3">Uncharacterized protein</fullName>
    </submittedName>
</protein>
<feature type="transmembrane region" description="Helical" evidence="2">
    <location>
        <begin position="26"/>
        <end position="55"/>
    </location>
</feature>
<evidence type="ECO:0000256" key="1">
    <source>
        <dbReference type="SAM" id="MobiDB-lite"/>
    </source>
</evidence>
<feature type="transmembrane region" description="Helical" evidence="2">
    <location>
        <begin position="61"/>
        <end position="82"/>
    </location>
</feature>
<organism evidence="3 4">
    <name type="scientific">Periconia macrospinosa</name>
    <dbReference type="NCBI Taxonomy" id="97972"/>
    <lineage>
        <taxon>Eukaryota</taxon>
        <taxon>Fungi</taxon>
        <taxon>Dikarya</taxon>
        <taxon>Ascomycota</taxon>
        <taxon>Pezizomycotina</taxon>
        <taxon>Dothideomycetes</taxon>
        <taxon>Pleosporomycetidae</taxon>
        <taxon>Pleosporales</taxon>
        <taxon>Massarineae</taxon>
        <taxon>Periconiaceae</taxon>
        <taxon>Periconia</taxon>
    </lineage>
</organism>
<feature type="compositionally biased region" description="Acidic residues" evidence="1">
    <location>
        <begin position="204"/>
        <end position="217"/>
    </location>
</feature>
<keyword evidence="2" id="KW-0472">Membrane</keyword>
<reference evidence="3 4" key="1">
    <citation type="journal article" date="2018" name="Sci. Rep.">
        <title>Comparative genomics provides insights into the lifestyle and reveals functional heterogeneity of dark septate endophytic fungi.</title>
        <authorList>
            <person name="Knapp D.G."/>
            <person name="Nemeth J.B."/>
            <person name="Barry K."/>
            <person name="Hainaut M."/>
            <person name="Henrissat B."/>
            <person name="Johnson J."/>
            <person name="Kuo A."/>
            <person name="Lim J.H.P."/>
            <person name="Lipzen A."/>
            <person name="Nolan M."/>
            <person name="Ohm R.A."/>
            <person name="Tamas L."/>
            <person name="Grigoriev I.V."/>
            <person name="Spatafora J.W."/>
            <person name="Nagy L.G."/>
            <person name="Kovacs G.M."/>
        </authorList>
    </citation>
    <scope>NUCLEOTIDE SEQUENCE [LARGE SCALE GENOMIC DNA]</scope>
    <source>
        <strain evidence="3 4">DSE2036</strain>
    </source>
</reference>
<dbReference type="EMBL" id="KZ805474">
    <property type="protein sequence ID" value="PVH96106.1"/>
    <property type="molecule type" value="Genomic_DNA"/>
</dbReference>
<gene>
    <name evidence="3" type="ORF">DM02DRAFT_675027</name>
</gene>
<evidence type="ECO:0000256" key="2">
    <source>
        <dbReference type="SAM" id="Phobius"/>
    </source>
</evidence>
<keyword evidence="4" id="KW-1185">Reference proteome</keyword>
<name>A0A2V1DD83_9PLEO</name>
<proteinExistence type="predicted"/>